<feature type="compositionally biased region" description="Basic and acidic residues" evidence="8">
    <location>
        <begin position="821"/>
        <end position="830"/>
    </location>
</feature>
<dbReference type="Gene3D" id="3.60.10.10">
    <property type="entry name" value="Endonuclease/exonuclease/phosphatase"/>
    <property type="match status" value="1"/>
</dbReference>
<reference evidence="11 12" key="1">
    <citation type="submission" date="2019-05" db="EMBL/GenBank/DDBJ databases">
        <title>Mikania micrantha, genome provides insights into the molecular mechanism of rapid growth.</title>
        <authorList>
            <person name="Liu B."/>
        </authorList>
    </citation>
    <scope>NUCLEOTIDE SEQUENCE [LARGE SCALE GENOMIC DNA]</scope>
    <source>
        <strain evidence="11">NLD-2019</strain>
        <tissue evidence="11">Leaf</tissue>
    </source>
</reference>
<dbReference type="GO" id="GO:0004674">
    <property type="term" value="F:protein serine/threonine kinase activity"/>
    <property type="evidence" value="ECO:0007669"/>
    <property type="project" value="UniProtKB-KW"/>
</dbReference>
<organism evidence="11 12">
    <name type="scientific">Mikania micrantha</name>
    <name type="common">bitter vine</name>
    <dbReference type="NCBI Taxonomy" id="192012"/>
    <lineage>
        <taxon>Eukaryota</taxon>
        <taxon>Viridiplantae</taxon>
        <taxon>Streptophyta</taxon>
        <taxon>Embryophyta</taxon>
        <taxon>Tracheophyta</taxon>
        <taxon>Spermatophyta</taxon>
        <taxon>Magnoliopsida</taxon>
        <taxon>eudicotyledons</taxon>
        <taxon>Gunneridae</taxon>
        <taxon>Pentapetalae</taxon>
        <taxon>asterids</taxon>
        <taxon>campanulids</taxon>
        <taxon>Asterales</taxon>
        <taxon>Asteraceae</taxon>
        <taxon>Asteroideae</taxon>
        <taxon>Heliantheae alliance</taxon>
        <taxon>Eupatorieae</taxon>
        <taxon>Mikania</taxon>
    </lineage>
</organism>
<keyword evidence="2" id="KW-0723">Serine/threonine-protein kinase</keyword>
<evidence type="ECO:0000256" key="9">
    <source>
        <dbReference type="SAM" id="Phobius"/>
    </source>
</evidence>
<dbReference type="GO" id="GO:0007017">
    <property type="term" value="P:microtubule-based process"/>
    <property type="evidence" value="ECO:0007669"/>
    <property type="project" value="TreeGrafter"/>
</dbReference>
<dbReference type="Gene3D" id="1.10.510.10">
    <property type="entry name" value="Transferase(Phosphotransferase) domain 1"/>
    <property type="match status" value="1"/>
</dbReference>
<dbReference type="SMART" id="SM00220">
    <property type="entry name" value="S_TKc"/>
    <property type="match status" value="1"/>
</dbReference>
<keyword evidence="4 7" id="KW-0547">Nucleotide-binding</keyword>
<keyword evidence="9" id="KW-0812">Transmembrane</keyword>
<name>A0A5N6NKP8_9ASTR</name>
<keyword evidence="12" id="KW-1185">Reference proteome</keyword>
<dbReference type="AlphaFoldDB" id="A0A5N6NKP8"/>
<dbReference type="Gene3D" id="3.30.200.20">
    <property type="entry name" value="Phosphorylase Kinase, domain 1"/>
    <property type="match status" value="1"/>
</dbReference>
<dbReference type="InterPro" id="IPR011009">
    <property type="entry name" value="Kinase-like_dom_sf"/>
</dbReference>
<feature type="transmembrane region" description="Helical" evidence="9">
    <location>
        <begin position="961"/>
        <end position="982"/>
    </location>
</feature>
<evidence type="ECO:0000256" key="1">
    <source>
        <dbReference type="ARBA" id="ARBA00010886"/>
    </source>
</evidence>
<dbReference type="GO" id="GO:0055028">
    <property type="term" value="C:cortical microtubule"/>
    <property type="evidence" value="ECO:0007669"/>
    <property type="project" value="TreeGrafter"/>
</dbReference>
<keyword evidence="9" id="KW-0472">Membrane</keyword>
<dbReference type="InterPro" id="IPR017441">
    <property type="entry name" value="Protein_kinase_ATP_BS"/>
</dbReference>
<dbReference type="Pfam" id="PF00069">
    <property type="entry name" value="Pkinase"/>
    <property type="match status" value="1"/>
</dbReference>
<feature type="binding site" evidence="7">
    <location>
        <position position="447"/>
    </location>
    <ligand>
        <name>ATP</name>
        <dbReference type="ChEBI" id="CHEBI:30616"/>
    </ligand>
</feature>
<feature type="region of interest" description="Disordered" evidence="8">
    <location>
        <begin position="821"/>
        <end position="849"/>
    </location>
</feature>
<dbReference type="PANTHER" id="PTHR43671:SF63">
    <property type="entry name" value="SERINE_THREONINE-PROTEIN KINASE NEK6 ISOFORM X1"/>
    <property type="match status" value="1"/>
</dbReference>
<gene>
    <name evidence="11" type="ORF">E3N88_20828</name>
</gene>
<dbReference type="PROSITE" id="PS00107">
    <property type="entry name" value="PROTEIN_KINASE_ATP"/>
    <property type="match status" value="1"/>
</dbReference>
<dbReference type="EMBL" id="SZYD01000011">
    <property type="protein sequence ID" value="KAD4888755.1"/>
    <property type="molecule type" value="Genomic_DNA"/>
</dbReference>
<evidence type="ECO:0000259" key="10">
    <source>
        <dbReference type="PROSITE" id="PS50011"/>
    </source>
</evidence>
<dbReference type="InterPro" id="IPR008271">
    <property type="entry name" value="Ser/Thr_kinase_AS"/>
</dbReference>
<keyword evidence="3" id="KW-0808">Transferase</keyword>
<dbReference type="PANTHER" id="PTHR43671">
    <property type="entry name" value="SERINE/THREONINE-PROTEIN KINASE NEK"/>
    <property type="match status" value="1"/>
</dbReference>
<dbReference type="SUPFAM" id="SSF56219">
    <property type="entry name" value="DNase I-like"/>
    <property type="match status" value="1"/>
</dbReference>
<comment type="caution">
    <text evidence="11">The sequence shown here is derived from an EMBL/GenBank/DDBJ whole genome shotgun (WGS) entry which is preliminary data.</text>
</comment>
<dbReference type="InterPro" id="IPR000719">
    <property type="entry name" value="Prot_kinase_dom"/>
</dbReference>
<evidence type="ECO:0000256" key="3">
    <source>
        <dbReference type="ARBA" id="ARBA00022679"/>
    </source>
</evidence>
<feature type="domain" description="Protein kinase" evidence="10">
    <location>
        <begin position="418"/>
        <end position="718"/>
    </location>
</feature>
<evidence type="ECO:0000313" key="11">
    <source>
        <dbReference type="EMBL" id="KAD4888755.1"/>
    </source>
</evidence>
<dbReference type="InterPro" id="IPR050660">
    <property type="entry name" value="NEK_Ser/Thr_kinase"/>
</dbReference>
<evidence type="ECO:0000256" key="5">
    <source>
        <dbReference type="ARBA" id="ARBA00022777"/>
    </source>
</evidence>
<dbReference type="GO" id="GO:0005524">
    <property type="term" value="F:ATP binding"/>
    <property type="evidence" value="ECO:0007669"/>
    <property type="project" value="UniProtKB-UniRule"/>
</dbReference>
<accession>A0A5N6NKP8</accession>
<evidence type="ECO:0000256" key="4">
    <source>
        <dbReference type="ARBA" id="ARBA00022741"/>
    </source>
</evidence>
<dbReference type="SUPFAM" id="SSF56112">
    <property type="entry name" value="Protein kinase-like (PK-like)"/>
    <property type="match status" value="1"/>
</dbReference>
<dbReference type="PROSITE" id="PS50011">
    <property type="entry name" value="PROTEIN_KINASE_DOM"/>
    <property type="match status" value="1"/>
</dbReference>
<evidence type="ECO:0000313" key="12">
    <source>
        <dbReference type="Proteomes" id="UP000326396"/>
    </source>
</evidence>
<dbReference type="CDD" id="cd08215">
    <property type="entry name" value="STKc_Nek"/>
    <property type="match status" value="1"/>
</dbReference>
<sequence length="984" mass="110266">MDGIFCFGNNSNIQDPGVNDGLRPEDTIDPISVEAYETIKVGSLVGINLDQFKNQLEHVIGDEESQFMDNSRLPIKQFWGNKQLASDFVNARGRSGGLLSIWDPGVFVKHGVNKGDNFLHVFGSVAGVEDLFNIVNIYAPQDVSQKLALWGSLINLMSEFYGLWILLGDFNEVRSCSERRNSEFDHRGARDFNAFIFEAGLHEYRMGGLKFTYMSPDGSKCSKIDRVLVCDRFYHRWPDAVLTAHPRLWSDHSPLTLSTGSMDFGPPPFKFYSSWLYLQGIDEVVTNAMSDSVVADRPDVSFISKLRNVKIKVKDWRNACKEVEEAQKVALINECNHFETLAELGFLMGSDKDRFPILYGLDRRKNCRVIERVTRVDGTNILNWHWRHLPTSSAEQGLMNMSQMELENGDAKSKMEDYEVIEQIGRGAFGAAFLVLHKIEKKKYVMKKIRLNKQTEKFKKTAHQEMDLISRLNHPYVVEYKDAWVDKVGICIVTAYCEGRDMAELIRKARGAYFPEEKLCKWLTQLLLALDYLHTNRVLHRDLKCSNIFLTKENDIRLGDFGLAKLLNSEDLASSVVGTPNYMCPELLADIPYGYKSDIWSLGCCMFEICAHQQPFRAPDMSGLINKINRSTISPLPIVYSSTFQNDNTLKNHSPVKLNDGKDTRKRDVQVLKQKVQVTKHVANGNTDMLVRSLRNNPIFAIVEEETETKRVDPTSYFNDSGDTSCETTIVCNGDEPLNSDSLVQKVSTKSSSFDLSSEQEVTSLELFLKIEKDIIGNNKEDDLVETLSEKGESSDENISTQMVICEVDTEQPRIVEPKPIEPIDQETEKGAPVNEPLGTTLPSSDEPNCKTEWLTPTQQRADALESLLELCARLLKQEKLEELAAVLKPFGEETVSSRETAIWLTKSLIGAQKFAEMAQVSIAKKASVLAIATVAISAAIVSGQEFASAPAPSPDAGAALSLPVSGVMIGSSLILSFIALFRN</sequence>
<dbReference type="OrthoDB" id="248923at2759"/>
<keyword evidence="9" id="KW-1133">Transmembrane helix</keyword>
<dbReference type="PROSITE" id="PS00108">
    <property type="entry name" value="PROTEIN_KINASE_ST"/>
    <property type="match status" value="1"/>
</dbReference>
<evidence type="ECO:0000256" key="8">
    <source>
        <dbReference type="SAM" id="MobiDB-lite"/>
    </source>
</evidence>
<dbReference type="Proteomes" id="UP000326396">
    <property type="component" value="Linkage Group LG19"/>
</dbReference>
<proteinExistence type="inferred from homology"/>
<dbReference type="InterPro" id="IPR036691">
    <property type="entry name" value="Endo/exonu/phosph_ase_sf"/>
</dbReference>
<protein>
    <recommendedName>
        <fullName evidence="10">Protein kinase domain-containing protein</fullName>
    </recommendedName>
</protein>
<comment type="similarity">
    <text evidence="1">Belongs to the protein kinase superfamily. NEK Ser/Thr protein kinase family. NIMA subfamily.</text>
</comment>
<evidence type="ECO:0000256" key="6">
    <source>
        <dbReference type="ARBA" id="ARBA00022840"/>
    </source>
</evidence>
<keyword evidence="6 7" id="KW-0067">ATP-binding</keyword>
<dbReference type="FunFam" id="3.30.200.20:FF:000097">
    <property type="entry name" value="Probable serine/threonine-protein kinase nek1"/>
    <property type="match status" value="1"/>
</dbReference>
<evidence type="ECO:0000256" key="2">
    <source>
        <dbReference type="ARBA" id="ARBA00022527"/>
    </source>
</evidence>
<keyword evidence="5" id="KW-0418">Kinase</keyword>
<evidence type="ECO:0000256" key="7">
    <source>
        <dbReference type="PROSITE-ProRule" id="PRU10141"/>
    </source>
</evidence>